<gene>
    <name evidence="4" type="primary">cirbp_9</name>
    <name evidence="4" type="ORF">g.13644</name>
</gene>
<name>A0A1D1Z535_9ARAE</name>
<feature type="non-terminal residue" evidence="4">
    <location>
        <position position="107"/>
    </location>
</feature>
<evidence type="ECO:0000313" key="4">
    <source>
        <dbReference type="EMBL" id="JAT61932.1"/>
    </source>
</evidence>
<reference evidence="4" key="1">
    <citation type="submission" date="2015-07" db="EMBL/GenBank/DDBJ databases">
        <title>Transcriptome Assembly of Anthurium amnicola.</title>
        <authorList>
            <person name="Suzuki J."/>
        </authorList>
    </citation>
    <scope>NUCLEOTIDE SEQUENCE</scope>
</reference>
<sequence>MASSPSPSADAAPAVAADAATVSTSSGGACEPGKVFVGGIPFEATEDALRGCFGKYGEVTDAIIMRDRETGNPRGFGFVSFADPSAADSAIQDTAARHAILGRPVEV</sequence>
<dbReference type="Gene3D" id="3.30.70.330">
    <property type="match status" value="1"/>
</dbReference>
<proteinExistence type="predicted"/>
<dbReference type="Pfam" id="PF00076">
    <property type="entry name" value="RRM_1"/>
    <property type="match status" value="1"/>
</dbReference>
<dbReference type="InterPro" id="IPR052462">
    <property type="entry name" value="SLIRP/GR-RBP-like"/>
</dbReference>
<dbReference type="PROSITE" id="PS50102">
    <property type="entry name" value="RRM"/>
    <property type="match status" value="1"/>
</dbReference>
<keyword evidence="1 2" id="KW-0694">RNA-binding</keyword>
<feature type="domain" description="RRM" evidence="3">
    <location>
        <begin position="33"/>
        <end position="107"/>
    </location>
</feature>
<evidence type="ECO:0000259" key="3">
    <source>
        <dbReference type="PROSITE" id="PS50102"/>
    </source>
</evidence>
<evidence type="ECO:0000256" key="2">
    <source>
        <dbReference type="PROSITE-ProRule" id="PRU00176"/>
    </source>
</evidence>
<dbReference type="InterPro" id="IPR035979">
    <property type="entry name" value="RBD_domain_sf"/>
</dbReference>
<evidence type="ECO:0000256" key="1">
    <source>
        <dbReference type="ARBA" id="ARBA00022884"/>
    </source>
</evidence>
<dbReference type="EMBL" id="GDJX01006004">
    <property type="protein sequence ID" value="JAT61932.1"/>
    <property type="molecule type" value="Transcribed_RNA"/>
</dbReference>
<dbReference type="PANTHER" id="PTHR48027">
    <property type="entry name" value="HETEROGENEOUS NUCLEAR RIBONUCLEOPROTEIN 87F-RELATED"/>
    <property type="match status" value="1"/>
</dbReference>
<protein>
    <submittedName>
        <fullName evidence="4">Cold-inducible RNA-binding protein</fullName>
    </submittedName>
</protein>
<dbReference type="InterPro" id="IPR000504">
    <property type="entry name" value="RRM_dom"/>
</dbReference>
<dbReference type="GO" id="GO:0003723">
    <property type="term" value="F:RNA binding"/>
    <property type="evidence" value="ECO:0007669"/>
    <property type="project" value="UniProtKB-UniRule"/>
</dbReference>
<organism evidence="4">
    <name type="scientific">Anthurium amnicola</name>
    <dbReference type="NCBI Taxonomy" id="1678845"/>
    <lineage>
        <taxon>Eukaryota</taxon>
        <taxon>Viridiplantae</taxon>
        <taxon>Streptophyta</taxon>
        <taxon>Embryophyta</taxon>
        <taxon>Tracheophyta</taxon>
        <taxon>Spermatophyta</taxon>
        <taxon>Magnoliopsida</taxon>
        <taxon>Liliopsida</taxon>
        <taxon>Araceae</taxon>
        <taxon>Pothoideae</taxon>
        <taxon>Potheae</taxon>
        <taxon>Anthurium</taxon>
    </lineage>
</organism>
<accession>A0A1D1Z535</accession>
<dbReference type="InterPro" id="IPR012677">
    <property type="entry name" value="Nucleotide-bd_a/b_plait_sf"/>
</dbReference>
<dbReference type="AlphaFoldDB" id="A0A1D1Z535"/>
<dbReference type="SMART" id="SM00360">
    <property type="entry name" value="RRM"/>
    <property type="match status" value="1"/>
</dbReference>
<dbReference type="SUPFAM" id="SSF54928">
    <property type="entry name" value="RNA-binding domain, RBD"/>
    <property type="match status" value="1"/>
</dbReference>